<name>A0A942YWA6_9BACI</name>
<gene>
    <name evidence="1" type="ORF">KHA99_08470</name>
</gene>
<reference evidence="1" key="1">
    <citation type="submission" date="2021-05" db="EMBL/GenBank/DDBJ databases">
        <title>Novel Bacillus species.</title>
        <authorList>
            <person name="Liu G."/>
        </authorList>
    </citation>
    <scope>NUCLEOTIDE SEQUENCE</scope>
    <source>
        <strain evidence="1">FJAT-49825</strain>
    </source>
</reference>
<dbReference type="Proteomes" id="UP000679749">
    <property type="component" value="Unassembled WGS sequence"/>
</dbReference>
<sequence>MKFKSALALTVLAGGVENVRNSGLSASITTTKSVPNGSAITVYDNRVFPGDHPLWGNQGNPGPIPAGETWYYTITFTNNSGNNGKMTANFKVQVRGDQVPVP</sequence>
<proteinExistence type="predicted"/>
<dbReference type="RefSeq" id="WP_213117030.1">
    <property type="nucleotide sequence ID" value="NZ_JAGYPF010000002.1"/>
</dbReference>
<evidence type="ECO:0000313" key="2">
    <source>
        <dbReference type="Proteomes" id="UP000679749"/>
    </source>
</evidence>
<keyword evidence="2" id="KW-1185">Reference proteome</keyword>
<protein>
    <submittedName>
        <fullName evidence="1">Uncharacterized protein</fullName>
    </submittedName>
</protein>
<evidence type="ECO:0000313" key="1">
    <source>
        <dbReference type="EMBL" id="MBS4212476.1"/>
    </source>
</evidence>
<organism evidence="1 2">
    <name type="scientific">Neobacillus rhizophilus</name>
    <dbReference type="NCBI Taxonomy" id="2833579"/>
    <lineage>
        <taxon>Bacteria</taxon>
        <taxon>Bacillati</taxon>
        <taxon>Bacillota</taxon>
        <taxon>Bacilli</taxon>
        <taxon>Bacillales</taxon>
        <taxon>Bacillaceae</taxon>
        <taxon>Neobacillus</taxon>
    </lineage>
</organism>
<dbReference type="AlphaFoldDB" id="A0A942YWA6"/>
<comment type="caution">
    <text evidence="1">The sequence shown here is derived from an EMBL/GenBank/DDBJ whole genome shotgun (WGS) entry which is preliminary data.</text>
</comment>
<accession>A0A942YWA6</accession>
<dbReference type="EMBL" id="JAGYPF010000002">
    <property type="protein sequence ID" value="MBS4212476.1"/>
    <property type="molecule type" value="Genomic_DNA"/>
</dbReference>